<keyword evidence="6" id="KW-0732">Signal</keyword>
<evidence type="ECO:0000256" key="1">
    <source>
        <dbReference type="ARBA" id="ARBA00022737"/>
    </source>
</evidence>
<dbReference type="InterPro" id="IPR036770">
    <property type="entry name" value="Ankyrin_rpt-contain_sf"/>
</dbReference>
<proteinExistence type="predicted"/>
<feature type="region of interest" description="Disordered" evidence="5">
    <location>
        <begin position="26"/>
        <end position="51"/>
    </location>
</feature>
<keyword evidence="2 3" id="KW-0040">ANK repeat</keyword>
<dbReference type="AlphaFoldDB" id="A0A7S0E786"/>
<gene>
    <name evidence="7" type="ORF">HPHI1048_LOCUS6348</name>
</gene>
<feature type="repeat" description="ANK" evidence="3">
    <location>
        <begin position="291"/>
        <end position="323"/>
    </location>
</feature>
<organism evidence="7">
    <name type="scientific">Hanusia phi</name>
    <dbReference type="NCBI Taxonomy" id="3032"/>
    <lineage>
        <taxon>Eukaryota</taxon>
        <taxon>Cryptophyceae</taxon>
        <taxon>Pyrenomonadales</taxon>
        <taxon>Geminigeraceae</taxon>
        <taxon>Hanusia</taxon>
    </lineage>
</organism>
<feature type="repeat" description="ANK" evidence="3">
    <location>
        <begin position="258"/>
        <end position="290"/>
    </location>
</feature>
<sequence length="408" mass="44972">MLGPLPVPLPLLLLLCAAAPAAPASSFSPSIHASSSHPLNPSPSLLGPRISPRELQGYPLKQLEAEEEEEQEDQLEAQIEQETREVERFAEKLSSFQEEASVMRRKLDNEVEFNQRLLQAIQNAMPEIDAMQRRTSERTSNVAAMGLMSRQEVDAMDSCDAMHTNFIPAEIGSSPIHAMPRGGRGGNLLFEGMQTGPSLPHLRGGGNVLALGEEKPYTSQERKLNKRLCKAVGNGNETAIRKLIKDGADPNYKGCSPLGFSVMHEAVNSKQIRSVEVLHSLGADVTVRDSLGWNLLHQAANNGDMEMCIKLAKLGVSVDTKNNAGRTPSTVAKTAGAKECYKQLMQLEMDYIKSKAQRQVEEDDDDDDDEDDDDDDQEEAELKKQLEEERAEQEKKLAQKKSGSKQKQ</sequence>
<feature type="signal peptide" evidence="6">
    <location>
        <begin position="1"/>
        <end position="24"/>
    </location>
</feature>
<accession>A0A7S0E786</accession>
<feature type="compositionally biased region" description="Basic and acidic residues" evidence="5">
    <location>
        <begin position="380"/>
        <end position="397"/>
    </location>
</feature>
<dbReference type="Pfam" id="PF12796">
    <property type="entry name" value="Ank_2"/>
    <property type="match status" value="1"/>
</dbReference>
<evidence type="ECO:0000256" key="2">
    <source>
        <dbReference type="ARBA" id="ARBA00023043"/>
    </source>
</evidence>
<dbReference type="SUPFAM" id="SSF48403">
    <property type="entry name" value="Ankyrin repeat"/>
    <property type="match status" value="1"/>
</dbReference>
<dbReference type="EMBL" id="HBEO01009099">
    <property type="protein sequence ID" value="CAD8476478.1"/>
    <property type="molecule type" value="Transcribed_RNA"/>
</dbReference>
<evidence type="ECO:0000256" key="6">
    <source>
        <dbReference type="SAM" id="SignalP"/>
    </source>
</evidence>
<evidence type="ECO:0000313" key="7">
    <source>
        <dbReference type="EMBL" id="CAD8476478.1"/>
    </source>
</evidence>
<feature type="chain" id="PRO_5031360221" evidence="6">
    <location>
        <begin position="25"/>
        <end position="408"/>
    </location>
</feature>
<dbReference type="Gene3D" id="1.25.40.20">
    <property type="entry name" value="Ankyrin repeat-containing domain"/>
    <property type="match status" value="1"/>
</dbReference>
<keyword evidence="1" id="KW-0677">Repeat</keyword>
<feature type="compositionally biased region" description="Basic residues" evidence="5">
    <location>
        <begin position="398"/>
        <end position="408"/>
    </location>
</feature>
<evidence type="ECO:0000256" key="5">
    <source>
        <dbReference type="SAM" id="MobiDB-lite"/>
    </source>
</evidence>
<protein>
    <submittedName>
        <fullName evidence="7">Uncharacterized protein</fullName>
    </submittedName>
</protein>
<keyword evidence="4" id="KW-0175">Coiled coil</keyword>
<feature type="compositionally biased region" description="Acidic residues" evidence="5">
    <location>
        <begin position="361"/>
        <end position="379"/>
    </location>
</feature>
<feature type="region of interest" description="Disordered" evidence="5">
    <location>
        <begin position="355"/>
        <end position="408"/>
    </location>
</feature>
<evidence type="ECO:0000256" key="4">
    <source>
        <dbReference type="SAM" id="Coils"/>
    </source>
</evidence>
<feature type="coiled-coil region" evidence="4">
    <location>
        <begin position="58"/>
        <end position="124"/>
    </location>
</feature>
<dbReference type="PROSITE" id="PS50088">
    <property type="entry name" value="ANK_REPEAT"/>
    <property type="match status" value="2"/>
</dbReference>
<dbReference type="PANTHER" id="PTHR24171">
    <property type="entry name" value="ANKYRIN REPEAT DOMAIN-CONTAINING PROTEIN 39-RELATED"/>
    <property type="match status" value="1"/>
</dbReference>
<feature type="compositionally biased region" description="Low complexity" evidence="5">
    <location>
        <begin position="26"/>
        <end position="46"/>
    </location>
</feature>
<dbReference type="InterPro" id="IPR002110">
    <property type="entry name" value="Ankyrin_rpt"/>
</dbReference>
<evidence type="ECO:0000256" key="3">
    <source>
        <dbReference type="PROSITE-ProRule" id="PRU00023"/>
    </source>
</evidence>
<reference evidence="7" key="1">
    <citation type="submission" date="2021-01" db="EMBL/GenBank/DDBJ databases">
        <authorList>
            <person name="Corre E."/>
            <person name="Pelletier E."/>
            <person name="Niang G."/>
            <person name="Scheremetjew M."/>
            <person name="Finn R."/>
            <person name="Kale V."/>
            <person name="Holt S."/>
            <person name="Cochrane G."/>
            <person name="Meng A."/>
            <person name="Brown T."/>
            <person name="Cohen L."/>
        </authorList>
    </citation>
    <scope>NUCLEOTIDE SEQUENCE</scope>
    <source>
        <strain evidence="7">CCMP325</strain>
    </source>
</reference>
<dbReference type="SMART" id="SM00248">
    <property type="entry name" value="ANK"/>
    <property type="match status" value="3"/>
</dbReference>
<name>A0A7S0E786_9CRYP</name>